<comment type="caution">
    <text evidence="2">The sequence shown here is derived from an EMBL/GenBank/DDBJ whole genome shotgun (WGS) entry which is preliminary data.</text>
</comment>
<dbReference type="AlphaFoldDB" id="A0AAN7B375"/>
<reference evidence="2" key="2">
    <citation type="submission" date="2023-05" db="EMBL/GenBank/DDBJ databases">
        <authorList>
            <consortium name="Lawrence Berkeley National Laboratory"/>
            <person name="Steindorff A."/>
            <person name="Hensen N."/>
            <person name="Bonometti L."/>
            <person name="Westerberg I."/>
            <person name="Brannstrom I.O."/>
            <person name="Guillou S."/>
            <person name="Cros-Aarteil S."/>
            <person name="Calhoun S."/>
            <person name="Haridas S."/>
            <person name="Kuo A."/>
            <person name="Mondo S."/>
            <person name="Pangilinan J."/>
            <person name="Riley R."/>
            <person name="Labutti K."/>
            <person name="Andreopoulos B."/>
            <person name="Lipzen A."/>
            <person name="Chen C."/>
            <person name="Yanf M."/>
            <person name="Daum C."/>
            <person name="Ng V."/>
            <person name="Clum A."/>
            <person name="Ohm R."/>
            <person name="Martin F."/>
            <person name="Silar P."/>
            <person name="Natvig D."/>
            <person name="Lalanne C."/>
            <person name="Gautier V."/>
            <person name="Ament-Velasquez S.L."/>
            <person name="Kruys A."/>
            <person name="Hutchinson M.I."/>
            <person name="Powell A.J."/>
            <person name="Barry K."/>
            <person name="Miller A.N."/>
            <person name="Grigoriev I.V."/>
            <person name="Debuchy R."/>
            <person name="Gladieux P."/>
            <person name="Thoren M.H."/>
            <person name="Johannesson H."/>
        </authorList>
    </citation>
    <scope>NUCLEOTIDE SEQUENCE</scope>
    <source>
        <strain evidence="2">PSN293</strain>
    </source>
</reference>
<sequence length="197" mass="22471">MPKNKETHDTLVIHVSPDTSVHKVEGMPWFARMEIKCDLLKLMDEGFFLTADGNIETSKGYVTNKNDPATRKLFKRQPEWTGTIHISANSRGAWLRCHIDEWDHTNIYEVYGKRRGEDGELKLAYYYLCFGDENINCVYGDRRALKGFWAWPQEEHVQLNNVKGSKETSQDEKKGNVGYAEQPPSYQAAGSSAAGNH</sequence>
<reference evidence="2" key="1">
    <citation type="journal article" date="2023" name="Mol. Phylogenet. Evol.">
        <title>Genome-scale phylogeny and comparative genomics of the fungal order Sordariales.</title>
        <authorList>
            <person name="Hensen N."/>
            <person name="Bonometti L."/>
            <person name="Westerberg I."/>
            <person name="Brannstrom I.O."/>
            <person name="Guillou S."/>
            <person name="Cros-Aarteil S."/>
            <person name="Calhoun S."/>
            <person name="Haridas S."/>
            <person name="Kuo A."/>
            <person name="Mondo S."/>
            <person name="Pangilinan J."/>
            <person name="Riley R."/>
            <person name="LaButti K."/>
            <person name="Andreopoulos B."/>
            <person name="Lipzen A."/>
            <person name="Chen C."/>
            <person name="Yan M."/>
            <person name="Daum C."/>
            <person name="Ng V."/>
            <person name="Clum A."/>
            <person name="Steindorff A."/>
            <person name="Ohm R.A."/>
            <person name="Martin F."/>
            <person name="Silar P."/>
            <person name="Natvig D.O."/>
            <person name="Lalanne C."/>
            <person name="Gautier V."/>
            <person name="Ament-Velasquez S.L."/>
            <person name="Kruys A."/>
            <person name="Hutchinson M.I."/>
            <person name="Powell A.J."/>
            <person name="Barry K."/>
            <person name="Miller A.N."/>
            <person name="Grigoriev I.V."/>
            <person name="Debuchy R."/>
            <person name="Gladieux P."/>
            <person name="Hiltunen Thoren M."/>
            <person name="Johannesson H."/>
        </authorList>
    </citation>
    <scope>NUCLEOTIDE SEQUENCE</scope>
    <source>
        <strain evidence="2">PSN293</strain>
    </source>
</reference>
<feature type="compositionally biased region" description="Polar residues" evidence="1">
    <location>
        <begin position="184"/>
        <end position="197"/>
    </location>
</feature>
<proteinExistence type="predicted"/>
<keyword evidence="3" id="KW-1185">Reference proteome</keyword>
<protein>
    <submittedName>
        <fullName evidence="2">Uncharacterized protein</fullName>
    </submittedName>
</protein>
<name>A0AAN7B375_9PEZI</name>
<organism evidence="2 3">
    <name type="scientific">Rhypophila decipiens</name>
    <dbReference type="NCBI Taxonomy" id="261697"/>
    <lineage>
        <taxon>Eukaryota</taxon>
        <taxon>Fungi</taxon>
        <taxon>Dikarya</taxon>
        <taxon>Ascomycota</taxon>
        <taxon>Pezizomycotina</taxon>
        <taxon>Sordariomycetes</taxon>
        <taxon>Sordariomycetidae</taxon>
        <taxon>Sordariales</taxon>
        <taxon>Naviculisporaceae</taxon>
        <taxon>Rhypophila</taxon>
    </lineage>
</organism>
<evidence type="ECO:0000313" key="3">
    <source>
        <dbReference type="Proteomes" id="UP001301769"/>
    </source>
</evidence>
<feature type="compositionally biased region" description="Basic and acidic residues" evidence="1">
    <location>
        <begin position="164"/>
        <end position="175"/>
    </location>
</feature>
<evidence type="ECO:0000313" key="2">
    <source>
        <dbReference type="EMBL" id="KAK4208297.1"/>
    </source>
</evidence>
<dbReference type="Proteomes" id="UP001301769">
    <property type="component" value="Unassembled WGS sequence"/>
</dbReference>
<feature type="region of interest" description="Disordered" evidence="1">
    <location>
        <begin position="160"/>
        <end position="197"/>
    </location>
</feature>
<accession>A0AAN7B375</accession>
<gene>
    <name evidence="2" type="ORF">QBC37DRAFT_453400</name>
</gene>
<evidence type="ECO:0000256" key="1">
    <source>
        <dbReference type="SAM" id="MobiDB-lite"/>
    </source>
</evidence>
<dbReference type="EMBL" id="MU858250">
    <property type="protein sequence ID" value="KAK4208297.1"/>
    <property type="molecule type" value="Genomic_DNA"/>
</dbReference>